<dbReference type="Gene3D" id="2.30.30.40">
    <property type="entry name" value="SH3 Domains"/>
    <property type="match status" value="1"/>
</dbReference>
<keyword evidence="7 12" id="KW-0067">ATP-binding</keyword>
<dbReference type="PROSITE" id="PS50057">
    <property type="entry name" value="FERM_3"/>
    <property type="match status" value="2"/>
</dbReference>
<dbReference type="PANTHER" id="PTHR22692:SF24">
    <property type="entry name" value="MYOSIN VIIB"/>
    <property type="match status" value="1"/>
</dbReference>
<dbReference type="CDD" id="cd13199">
    <property type="entry name" value="FERM_C2_MyoVII"/>
    <property type="match status" value="1"/>
</dbReference>
<dbReference type="InterPro" id="IPR014352">
    <property type="entry name" value="FERM/acyl-CoA-bd_prot_sf"/>
</dbReference>
<dbReference type="PROSITE" id="PS50002">
    <property type="entry name" value="SH3"/>
    <property type="match status" value="1"/>
</dbReference>
<evidence type="ECO:0000259" key="18">
    <source>
        <dbReference type="PROSITE" id="PS51456"/>
    </source>
</evidence>
<evidence type="ECO:0000256" key="8">
    <source>
        <dbReference type="ARBA" id="ARBA00023123"/>
    </source>
</evidence>
<comment type="subcellular location">
    <subcellularLocation>
        <location evidence="1">Cytoplasm</location>
    </subcellularLocation>
</comment>
<name>A0A5A9PBU3_9TELE</name>
<dbReference type="SMART" id="SM00242">
    <property type="entry name" value="MYSc"/>
    <property type="match status" value="1"/>
</dbReference>
<comment type="caution">
    <text evidence="12">Lacks conserved residue(s) required for the propagation of feature annotation.</text>
</comment>
<dbReference type="InterPro" id="IPR000048">
    <property type="entry name" value="IQ_motif_EF-hand-BS"/>
</dbReference>
<dbReference type="Pfam" id="PF00612">
    <property type="entry name" value="IQ"/>
    <property type="match status" value="2"/>
</dbReference>
<keyword evidence="8 12" id="KW-0518">Myosin</keyword>
<dbReference type="SMART" id="SM00015">
    <property type="entry name" value="IQ"/>
    <property type="match status" value="2"/>
</dbReference>
<dbReference type="PRINTS" id="PR00193">
    <property type="entry name" value="MYOSINHEAVY"/>
</dbReference>
<dbReference type="PROSITE" id="PS51016">
    <property type="entry name" value="MYTH4"/>
    <property type="match status" value="1"/>
</dbReference>
<evidence type="ECO:0000256" key="11">
    <source>
        <dbReference type="PROSITE-ProRule" id="PRU00192"/>
    </source>
</evidence>
<dbReference type="InterPro" id="IPR027417">
    <property type="entry name" value="P-loop_NTPase"/>
</dbReference>
<dbReference type="InterPro" id="IPR035963">
    <property type="entry name" value="FERM_2"/>
</dbReference>
<dbReference type="InterPro" id="IPR019749">
    <property type="entry name" value="Band_41_domain"/>
</dbReference>
<dbReference type="PANTHER" id="PTHR22692">
    <property type="entry name" value="MYOSIN VII, XV"/>
    <property type="match status" value="1"/>
</dbReference>
<dbReference type="GO" id="GO:0005524">
    <property type="term" value="F:ATP binding"/>
    <property type="evidence" value="ECO:0007669"/>
    <property type="project" value="UniProtKB-UniRule"/>
</dbReference>
<dbReference type="SMART" id="SM00326">
    <property type="entry name" value="SH3"/>
    <property type="match status" value="1"/>
</dbReference>
<evidence type="ECO:0000259" key="16">
    <source>
        <dbReference type="PROSITE" id="PS50057"/>
    </source>
</evidence>
<evidence type="ECO:0000256" key="1">
    <source>
        <dbReference type="ARBA" id="ARBA00004496"/>
    </source>
</evidence>
<evidence type="ECO:0000256" key="2">
    <source>
        <dbReference type="ARBA" id="ARBA00008314"/>
    </source>
</evidence>
<dbReference type="InterPro" id="IPR000299">
    <property type="entry name" value="FERM_domain"/>
</dbReference>
<dbReference type="InterPro" id="IPR041793">
    <property type="entry name" value="MyoVII_FERM_C1"/>
</dbReference>
<evidence type="ECO:0000313" key="19">
    <source>
        <dbReference type="EMBL" id="KAA0719115.1"/>
    </source>
</evidence>
<keyword evidence="20" id="KW-1185">Reference proteome</keyword>
<dbReference type="Pfam" id="PF02174">
    <property type="entry name" value="IRS"/>
    <property type="match status" value="1"/>
</dbReference>
<dbReference type="SUPFAM" id="SSF47031">
    <property type="entry name" value="Second domain of FERM"/>
    <property type="match status" value="2"/>
</dbReference>
<dbReference type="GO" id="GO:0016459">
    <property type="term" value="C:myosin complex"/>
    <property type="evidence" value="ECO:0007669"/>
    <property type="project" value="UniProtKB-KW"/>
</dbReference>
<evidence type="ECO:0000256" key="4">
    <source>
        <dbReference type="ARBA" id="ARBA00022490"/>
    </source>
</evidence>
<keyword evidence="10 12" id="KW-0009">Actin-binding</keyword>
<dbReference type="GO" id="GO:0003774">
    <property type="term" value="F:cytoskeletal motor activity"/>
    <property type="evidence" value="ECO:0007669"/>
    <property type="project" value="UniProtKB-UniRule"/>
</dbReference>
<evidence type="ECO:0000256" key="6">
    <source>
        <dbReference type="ARBA" id="ARBA00022741"/>
    </source>
</evidence>
<evidence type="ECO:0000256" key="7">
    <source>
        <dbReference type="ARBA" id="ARBA00022840"/>
    </source>
</evidence>
<dbReference type="GO" id="GO:0005737">
    <property type="term" value="C:cytoplasm"/>
    <property type="evidence" value="ECO:0007669"/>
    <property type="project" value="UniProtKB-SubCell"/>
</dbReference>
<dbReference type="InterPro" id="IPR036961">
    <property type="entry name" value="Kinesin_motor_dom_sf"/>
</dbReference>
<dbReference type="InterPro" id="IPR038185">
    <property type="entry name" value="MyTH4_dom_sf"/>
</dbReference>
<dbReference type="Gene3D" id="2.30.29.30">
    <property type="entry name" value="Pleckstrin-homology domain (PH domain)/Phosphotyrosine-binding domain (PTB)"/>
    <property type="match status" value="2"/>
</dbReference>
<organism evidence="19 20">
    <name type="scientific">Triplophysa tibetana</name>
    <dbReference type="NCBI Taxonomy" id="1572043"/>
    <lineage>
        <taxon>Eukaryota</taxon>
        <taxon>Metazoa</taxon>
        <taxon>Chordata</taxon>
        <taxon>Craniata</taxon>
        <taxon>Vertebrata</taxon>
        <taxon>Euteleostomi</taxon>
        <taxon>Actinopterygii</taxon>
        <taxon>Neopterygii</taxon>
        <taxon>Teleostei</taxon>
        <taxon>Ostariophysi</taxon>
        <taxon>Cypriniformes</taxon>
        <taxon>Nemacheilidae</taxon>
        <taxon>Triplophysa</taxon>
    </lineage>
</organism>
<dbReference type="InterPro" id="IPR000857">
    <property type="entry name" value="MyTH4_dom"/>
</dbReference>
<evidence type="ECO:0000259" key="17">
    <source>
        <dbReference type="PROSITE" id="PS51016"/>
    </source>
</evidence>
<dbReference type="Gene3D" id="1.20.5.190">
    <property type="match status" value="1"/>
</dbReference>
<dbReference type="Pfam" id="PF00063">
    <property type="entry name" value="Myosin_head"/>
    <property type="match status" value="3"/>
</dbReference>
<dbReference type="CDD" id="cd14473">
    <property type="entry name" value="FERM_B-lobe"/>
    <property type="match status" value="1"/>
</dbReference>
<evidence type="ECO:0000256" key="12">
    <source>
        <dbReference type="PROSITE-ProRule" id="PRU00782"/>
    </source>
</evidence>
<dbReference type="SUPFAM" id="SSF50044">
    <property type="entry name" value="SH3-domain"/>
    <property type="match status" value="1"/>
</dbReference>
<evidence type="ECO:0000313" key="20">
    <source>
        <dbReference type="Proteomes" id="UP000324632"/>
    </source>
</evidence>
<evidence type="ECO:0000256" key="10">
    <source>
        <dbReference type="ARBA" id="ARBA00023203"/>
    </source>
</evidence>
<dbReference type="Pfam" id="PF21998">
    <property type="entry name" value="FERM_C1_MyoVII"/>
    <property type="match status" value="1"/>
</dbReference>
<dbReference type="GO" id="GO:0003779">
    <property type="term" value="F:actin binding"/>
    <property type="evidence" value="ECO:0007669"/>
    <property type="project" value="UniProtKB-KW"/>
</dbReference>
<dbReference type="SUPFAM" id="SSF54236">
    <property type="entry name" value="Ubiquitin-like"/>
    <property type="match status" value="1"/>
</dbReference>
<feature type="domain" description="Myosin motor" evidence="18">
    <location>
        <begin position="515"/>
        <end position="612"/>
    </location>
</feature>
<proteinExistence type="inferred from homology"/>
<feature type="domain" description="FERM" evidence="16">
    <location>
        <begin position="1034"/>
        <end position="1343"/>
    </location>
</feature>
<dbReference type="CDD" id="cd17092">
    <property type="entry name" value="FERM1_F1_Myosin-VII"/>
    <property type="match status" value="1"/>
</dbReference>
<dbReference type="InterPro" id="IPR002404">
    <property type="entry name" value="IRS_PTB"/>
</dbReference>
<dbReference type="SUPFAM" id="SSF50729">
    <property type="entry name" value="PH domain-like"/>
    <property type="match status" value="1"/>
</dbReference>
<dbReference type="InterPro" id="IPR051567">
    <property type="entry name" value="Unconventional_Myosin_ATPase"/>
</dbReference>
<dbReference type="Gene3D" id="1.20.120.720">
    <property type="entry name" value="Myosin VI head, motor domain, U50 subdomain"/>
    <property type="match status" value="1"/>
</dbReference>
<keyword evidence="13" id="KW-0175">Coiled coil</keyword>
<dbReference type="InterPro" id="IPR001609">
    <property type="entry name" value="Myosin_head_motor_dom-like"/>
</dbReference>
<keyword evidence="3 11" id="KW-0728">SH3 domain</keyword>
<dbReference type="InterPro" id="IPR001452">
    <property type="entry name" value="SH3_domain"/>
</dbReference>
<feature type="domain" description="FERM" evidence="16">
    <location>
        <begin position="1526"/>
        <end position="1814"/>
    </location>
</feature>
<dbReference type="Gene3D" id="3.40.850.10">
    <property type="entry name" value="Kinesin motor domain"/>
    <property type="match status" value="2"/>
</dbReference>
<feature type="domain" description="Myosin motor" evidence="18">
    <location>
        <begin position="13"/>
        <end position="495"/>
    </location>
</feature>
<comment type="similarity">
    <text evidence="2 12">Belongs to the TRAFAC class myosin-kinesin ATPase superfamily. Myosin family.</text>
</comment>
<keyword evidence="5" id="KW-0677">Repeat</keyword>
<dbReference type="InterPro" id="IPR036028">
    <property type="entry name" value="SH3-like_dom_sf"/>
</dbReference>
<feature type="region of interest" description="Disordered" evidence="14">
    <location>
        <begin position="874"/>
        <end position="901"/>
    </location>
</feature>
<accession>A0A5A9PBU3</accession>
<feature type="coiled-coil region" evidence="13">
    <location>
        <begin position="680"/>
        <end position="707"/>
    </location>
</feature>
<dbReference type="PROSITE" id="PS51456">
    <property type="entry name" value="MYOSIN_MOTOR"/>
    <property type="match status" value="2"/>
</dbReference>
<dbReference type="SUPFAM" id="SSF52540">
    <property type="entry name" value="P-loop containing nucleoside triphosphate hydrolases"/>
    <property type="match status" value="1"/>
</dbReference>
<dbReference type="Pfam" id="PF21989">
    <property type="entry name" value="RA_2"/>
    <property type="match status" value="1"/>
</dbReference>
<evidence type="ECO:0000256" key="5">
    <source>
        <dbReference type="ARBA" id="ARBA00022737"/>
    </source>
</evidence>
<dbReference type="EMBL" id="SOYY01000007">
    <property type="protein sequence ID" value="KAA0719115.1"/>
    <property type="molecule type" value="Genomic_DNA"/>
</dbReference>
<sequence>MAKLRLMHPTSIEGVDDMIKLGDLSEAGMLRNLLVRHKQGIIYTYIGSVLVAVNPYQVLPIYTTDQVHLYHGRKLGELPPHIFAIADKCYFNMRRNQCNQCCIISGESGAGKTESTKLVLQFLAAVSGQHSWIEQQIIQANPVLEAFGNAKTIRNDNSSRFGKYVEIFFNKDGAIEGAHMEQYLLEKSRVCYQGDHLICDGRDDADEFRRIRAALKILAFSEKDCWEIFKLLAAILHMGNVDFEGYDCSLKNFMEVQYSSMNSSVVDKVHLDKSLTYRSLMTNREKVSKPLGPEQATDTRDAFAKAMYGRLFVWLFKRMNSTIHKQQTNDALNIGLLDIFGFENFKKNSFEQLCINYANEQLQQFFVSHIFKLEQEECKNEDISWKRITFKDNQKTLNLLAVEPLSILALIDEESHFPKGTDATLLNKMNQIHNNKNEPFISPKSNHSLHFGIQHFAGAVYYECEGFLEKNRDALSMDLMDLIQKSSNKLLQQIFASEQANKLNQIIRTPGNSLRVFDRELCIQQLRYSGVVETIRIREAGFPIRHTFEEFMQRYRVLLKTIDCDPNTETAAHCCEAICKAMIKDKDDWKIGKTKVFLKIKQGFLRLQSKVRSRQLHMQYKRSRAAAITLQSQVRGYLARKDLNSKKEAVLLLQAQTRGLLARKKLKKMKTDAYLTAREREEQELAARELQQRLEEVLRKNEAAARSQSEGDEEMVENIFGFLPSTIGGQEGQAPEGFEDFEADPMKLEDAEIIESPVTEIKEAPFQQDIIEEEEIDDFSFSKFASMHFQGSSMPSHIQQRLRQPLLHHEDEGDALACLTVWWIILRFMGDLPEPKQERVSAVADPIQRNLGQRQARRLSSIVGLDQRFLRKKMKPQKGLGTGRRKPSAIPEEEPEDQPTTKVMPVHEEEDVLFGEGPTFDRPMTPLEKLHIIVGYAIVRQDIREEIYCQICKQLTDNKSQKSTNRGWVLLSICLGIFPPTERLTMYLRSFIRHGPSEYSSNCAEKLRRTLANGERKEPPCWIELQSVETKNPMKVIVGLMDGKSINLHVDSAFTSREVCDAITQKNNLKDTYGFSLYAAINEKMWSLGSGGQHILDAVSMCEQEERRQGREEQHAPWRFYFRKEIFTPWHDCSFDLISTELIYRQIIRGLKHGDYLSEKEDDYVQLAAKHYYVQHGSESSVENAQEVVRDCMNMSMIENMSTAKLVQMVHSAHTQGSYINSVTPVENVKAEVVEYARQTWTIYFSKLFETYRIAGLPLLQDQFVVVVNWKGVSFQVGKEAAFLVLSYPEVLKIEMQSEDKSGGNVCLTTPRGEYELKVVKAKELVELVNLFLVGLKLRSMYAVAIQDFTRQEDPTVLSFRKGDLLYIIKDGEYDPEEGWIKARNERTVQIGAVSLNGIQILPILNKPTEETLNLLNLNQARRKSIAPIMPQMEVLGTEKLTLATLKEFSSEFFRPAGKEGGRRGGAKEKLWALSKEPLKQPLLRSLQGKSDLSHLACDCFTDILHIGPVEYGEGLAAVVAVLWSFPSRSIFTETRSAILGVQTQRDTGPCLSTENASHAQVESLKSEEYFFDNLRLLTDVVKKAKKAKESTAAIVPYLVIFMRKLWFNVIPGKDLTADLNFHFPQELPKYLRGYHSMSKEDTISLAGLLFRARADTDRSQFVMIPKMLKDLVPADQQQMMSAEDWKKHIINAYNKQAGLTIDESKVQFLKVISQWPTFGCAFFEVKQTSERSYPNVIMISISKQGVSLIDPKTKEVLVMLPFNKITSWSSGKTYFHMTIGSLVQGTTLLCETSMGHRISDLLSSYKDMYLNERKMVLPRNQKFF</sequence>
<evidence type="ECO:0000256" key="9">
    <source>
        <dbReference type="ARBA" id="ARBA00023175"/>
    </source>
</evidence>
<feature type="binding site" evidence="12">
    <location>
        <begin position="106"/>
        <end position="113"/>
    </location>
    <ligand>
        <name>ATP</name>
        <dbReference type="ChEBI" id="CHEBI:30616"/>
    </ligand>
</feature>
<evidence type="ECO:0000256" key="3">
    <source>
        <dbReference type="ARBA" id="ARBA00022443"/>
    </source>
</evidence>
<dbReference type="Gene3D" id="1.10.10.820">
    <property type="match status" value="1"/>
</dbReference>
<dbReference type="InterPro" id="IPR029071">
    <property type="entry name" value="Ubiquitin-like_domsf"/>
</dbReference>
<dbReference type="SMART" id="SM00139">
    <property type="entry name" value="MyTH4"/>
    <property type="match status" value="1"/>
</dbReference>
<dbReference type="Proteomes" id="UP000324632">
    <property type="component" value="Chromosome 7"/>
</dbReference>
<dbReference type="InterPro" id="IPR041794">
    <property type="entry name" value="MyoVII_FERM_C2"/>
</dbReference>
<evidence type="ECO:0000256" key="14">
    <source>
        <dbReference type="SAM" id="MobiDB-lite"/>
    </source>
</evidence>
<gene>
    <name evidence="19" type="ORF">E1301_Tti007567</name>
</gene>
<dbReference type="InterPro" id="IPR019748">
    <property type="entry name" value="FERM_central"/>
</dbReference>
<keyword evidence="6 12" id="KW-0547">Nucleotide-binding</keyword>
<protein>
    <submittedName>
        <fullName evidence="19">Unconventional myosin-VIIb</fullName>
    </submittedName>
</protein>
<dbReference type="Gene3D" id="3.10.20.90">
    <property type="entry name" value="Phosphatidylinositol 3-kinase Catalytic Subunit, Chain A, domain 1"/>
    <property type="match status" value="2"/>
</dbReference>
<evidence type="ECO:0000256" key="13">
    <source>
        <dbReference type="SAM" id="Coils"/>
    </source>
</evidence>
<feature type="domain" description="MyTH4" evidence="17">
    <location>
        <begin position="797"/>
        <end position="1029"/>
    </location>
</feature>
<dbReference type="Gene3D" id="6.20.240.20">
    <property type="match status" value="1"/>
</dbReference>
<dbReference type="Pfam" id="PF00784">
    <property type="entry name" value="MyTH4"/>
    <property type="match status" value="1"/>
</dbReference>
<dbReference type="GO" id="GO:0120025">
    <property type="term" value="C:plasma membrane bounded cell projection"/>
    <property type="evidence" value="ECO:0007669"/>
    <property type="project" value="UniProtKB-ARBA"/>
</dbReference>
<keyword evidence="4" id="KW-0963">Cytoplasm</keyword>
<feature type="domain" description="SH3" evidence="15">
    <location>
        <begin position="1338"/>
        <end position="1404"/>
    </location>
</feature>
<dbReference type="GO" id="GO:0048731">
    <property type="term" value="P:system development"/>
    <property type="evidence" value="ECO:0007669"/>
    <property type="project" value="UniProtKB-ARBA"/>
</dbReference>
<dbReference type="Gene3D" id="1.25.40.530">
    <property type="entry name" value="MyTH4 domain"/>
    <property type="match status" value="1"/>
</dbReference>
<dbReference type="SMART" id="SM00295">
    <property type="entry name" value="B41"/>
    <property type="match status" value="2"/>
</dbReference>
<dbReference type="PROSITE" id="PS50096">
    <property type="entry name" value="IQ"/>
    <property type="match status" value="2"/>
</dbReference>
<keyword evidence="9 12" id="KW-0505">Motor protein</keyword>
<reference evidence="19 20" key="1">
    <citation type="journal article" date="2019" name="Mol. Ecol. Resour.">
        <title>Chromosome-level genome assembly of Triplophysa tibetana, a fish adapted to the harsh high-altitude environment of the Tibetan Plateau.</title>
        <authorList>
            <person name="Yang X."/>
            <person name="Liu H."/>
            <person name="Ma Z."/>
            <person name="Zou Y."/>
            <person name="Zou M."/>
            <person name="Mao Y."/>
            <person name="Li X."/>
            <person name="Wang H."/>
            <person name="Chen T."/>
            <person name="Wang W."/>
            <person name="Yang R."/>
        </authorList>
    </citation>
    <scope>NUCLEOTIDE SEQUENCE [LARGE SCALE GENOMIC DNA]</scope>
    <source>
        <strain evidence="19">TTIB1903HZAU</strain>
        <tissue evidence="19">Muscle</tissue>
    </source>
</reference>
<evidence type="ECO:0000259" key="15">
    <source>
        <dbReference type="PROSITE" id="PS50002"/>
    </source>
</evidence>
<dbReference type="InterPro" id="IPR011993">
    <property type="entry name" value="PH-like_dom_sf"/>
</dbReference>
<dbReference type="CDD" id="cd23767">
    <property type="entry name" value="IQCD"/>
    <property type="match status" value="1"/>
</dbReference>
<dbReference type="Gene3D" id="1.20.80.10">
    <property type="match status" value="2"/>
</dbReference>
<dbReference type="Gene3D" id="1.20.58.530">
    <property type="match status" value="1"/>
</dbReference>
<comment type="caution">
    <text evidence="19">The sequence shown here is derived from an EMBL/GenBank/DDBJ whole genome shotgun (WGS) entry which is preliminary data.</text>
</comment>